<dbReference type="Proteomes" id="UP000576225">
    <property type="component" value="Unassembled WGS sequence"/>
</dbReference>
<keyword evidence="2" id="KW-0238">DNA-binding</keyword>
<evidence type="ECO:0000256" key="1">
    <source>
        <dbReference type="ARBA" id="ARBA00023015"/>
    </source>
</evidence>
<reference evidence="7 8" key="1">
    <citation type="submission" date="2018-04" db="EMBL/GenBank/DDBJ databases">
        <title>Genomic Encyclopedia of Type Strains, Phase IV (KMG-IV): sequencing the most valuable type-strain genomes for metagenomic binning, comparative biology and taxonomic classification.</title>
        <authorList>
            <person name="Goeker M."/>
        </authorList>
    </citation>
    <scope>NUCLEOTIDE SEQUENCE [LARGE SCALE GENOMIC DNA]</scope>
    <source>
        <strain evidence="7 8">DSM 14823</strain>
    </source>
</reference>
<dbReference type="SUPFAM" id="SSF46785">
    <property type="entry name" value="Winged helix' DNA-binding domain"/>
    <property type="match status" value="1"/>
</dbReference>
<dbReference type="Proteomes" id="UP000245959">
    <property type="component" value="Unassembled WGS sequence"/>
</dbReference>
<protein>
    <submittedName>
        <fullName evidence="7">Regulatory GntR family protein</fullName>
    </submittedName>
    <submittedName>
        <fullName evidence="6">Substrate-binding domain-containing protein</fullName>
    </submittedName>
</protein>
<name>A0A2U1AW46_9BACT</name>
<dbReference type="PROSITE" id="PS50949">
    <property type="entry name" value="HTH_GNTR"/>
    <property type="match status" value="1"/>
</dbReference>
<dbReference type="CDD" id="cd07377">
    <property type="entry name" value="WHTH_GntR"/>
    <property type="match status" value="1"/>
</dbReference>
<dbReference type="AlphaFoldDB" id="A0A2U1AW46"/>
<accession>A0A2U1AW46</accession>
<keyword evidence="3" id="KW-0804">Transcription</keyword>
<evidence type="ECO:0000313" key="7">
    <source>
        <dbReference type="EMBL" id="PVY40613.1"/>
    </source>
</evidence>
<keyword evidence="8" id="KW-1185">Reference proteome</keyword>
<dbReference type="InterPro" id="IPR036390">
    <property type="entry name" value="WH_DNA-bd_sf"/>
</dbReference>
<dbReference type="Gene3D" id="3.40.50.2300">
    <property type="match status" value="2"/>
</dbReference>
<evidence type="ECO:0000256" key="4">
    <source>
        <dbReference type="SAM" id="MobiDB-lite"/>
    </source>
</evidence>
<dbReference type="Pfam" id="PF13377">
    <property type="entry name" value="Peripla_BP_3"/>
    <property type="match status" value="1"/>
</dbReference>
<dbReference type="InterPro" id="IPR000524">
    <property type="entry name" value="Tscrpt_reg_HTH_GntR"/>
</dbReference>
<dbReference type="GO" id="GO:0000976">
    <property type="term" value="F:transcription cis-regulatory region binding"/>
    <property type="evidence" value="ECO:0007669"/>
    <property type="project" value="TreeGrafter"/>
</dbReference>
<dbReference type="GO" id="GO:0003700">
    <property type="term" value="F:DNA-binding transcription factor activity"/>
    <property type="evidence" value="ECO:0007669"/>
    <property type="project" value="InterPro"/>
</dbReference>
<sequence length="381" mass="42623">MAIPKYVQIAEVLRRRIEHGDYFAGALPGAPKLMQEFGISYMTIRQAMQKLIDDGDVVRAANGRLGVPGVPGGTPRLQVAYIHHSAIALNDKWRSAIAAAARKYGCSYQDVPFCYCDDAVVYETLDKEFDVIFFQISALNQLLLDKLRRRKEQVVSLFTDLTRFGIRCFDGINIEAISHLMNFLHRRGCRRIDFLSVEPGFSYPNPRQAVWERALKQYGCTGEVWDDRAVPPETSIAHALSLTDRLVREGKLEGADAIFCTSVEAARGVIRSLADHGIRVPEDIAVTSFGNPELARSNTPSITVVNTPDLMPLISRIFEHYLGINPAPERLHYRFELEEFPPEALLQVGESTASDYHETGRRRILLPPGPPALSGEGTYNH</sequence>
<proteinExistence type="predicted"/>
<dbReference type="InterPro" id="IPR028082">
    <property type="entry name" value="Peripla_BP_I"/>
</dbReference>
<dbReference type="SMART" id="SM00345">
    <property type="entry name" value="HTH_GNTR"/>
    <property type="match status" value="1"/>
</dbReference>
<dbReference type="GeneID" id="78295616"/>
<evidence type="ECO:0000313" key="6">
    <source>
        <dbReference type="EMBL" id="NMD89347.1"/>
    </source>
</evidence>
<dbReference type="SUPFAM" id="SSF53822">
    <property type="entry name" value="Periplasmic binding protein-like I"/>
    <property type="match status" value="1"/>
</dbReference>
<dbReference type="InterPro" id="IPR046335">
    <property type="entry name" value="LacI/GalR-like_sensor"/>
</dbReference>
<dbReference type="CDD" id="cd06267">
    <property type="entry name" value="PBP1_LacI_sugar_binding-like"/>
    <property type="match status" value="1"/>
</dbReference>
<dbReference type="EMBL" id="QEKH01000016">
    <property type="protein sequence ID" value="PVY40613.1"/>
    <property type="molecule type" value="Genomic_DNA"/>
</dbReference>
<evidence type="ECO:0000256" key="3">
    <source>
        <dbReference type="ARBA" id="ARBA00023163"/>
    </source>
</evidence>
<evidence type="ECO:0000259" key="5">
    <source>
        <dbReference type="PROSITE" id="PS50949"/>
    </source>
</evidence>
<dbReference type="PANTHER" id="PTHR30146">
    <property type="entry name" value="LACI-RELATED TRANSCRIPTIONAL REPRESSOR"/>
    <property type="match status" value="1"/>
</dbReference>
<feature type="domain" description="HTH gntR-type" evidence="5">
    <location>
        <begin position="3"/>
        <end position="70"/>
    </location>
</feature>
<dbReference type="InterPro" id="IPR036388">
    <property type="entry name" value="WH-like_DNA-bd_sf"/>
</dbReference>
<dbReference type="RefSeq" id="WP_116884318.1">
    <property type="nucleotide sequence ID" value="NZ_CABMMC010000011.1"/>
</dbReference>
<evidence type="ECO:0000313" key="8">
    <source>
        <dbReference type="Proteomes" id="UP000245959"/>
    </source>
</evidence>
<organism evidence="7 8">
    <name type="scientific">Victivallis vadensis</name>
    <dbReference type="NCBI Taxonomy" id="172901"/>
    <lineage>
        <taxon>Bacteria</taxon>
        <taxon>Pseudomonadati</taxon>
        <taxon>Lentisphaerota</taxon>
        <taxon>Lentisphaeria</taxon>
        <taxon>Victivallales</taxon>
        <taxon>Victivallaceae</taxon>
        <taxon>Victivallis</taxon>
    </lineage>
</organism>
<keyword evidence="1" id="KW-0805">Transcription regulation</keyword>
<dbReference type="Gene3D" id="1.10.10.10">
    <property type="entry name" value="Winged helix-like DNA-binding domain superfamily/Winged helix DNA-binding domain"/>
    <property type="match status" value="1"/>
</dbReference>
<dbReference type="Pfam" id="PF00392">
    <property type="entry name" value="GntR"/>
    <property type="match status" value="1"/>
</dbReference>
<dbReference type="PANTHER" id="PTHR30146:SF153">
    <property type="entry name" value="LACTOSE OPERON REPRESSOR"/>
    <property type="match status" value="1"/>
</dbReference>
<comment type="caution">
    <text evidence="7">The sequence shown here is derived from an EMBL/GenBank/DDBJ whole genome shotgun (WGS) entry which is preliminary data.</text>
</comment>
<gene>
    <name evidence="7" type="ORF">C8D82_11664</name>
    <name evidence="6" type="ORF">HF882_22430</name>
</gene>
<feature type="region of interest" description="Disordered" evidence="4">
    <location>
        <begin position="357"/>
        <end position="381"/>
    </location>
</feature>
<reference evidence="6 9" key="2">
    <citation type="submission" date="2020-04" db="EMBL/GenBank/DDBJ databases">
        <authorList>
            <person name="Hitch T.C.A."/>
            <person name="Wylensek D."/>
            <person name="Clavel T."/>
        </authorList>
    </citation>
    <scope>NUCLEOTIDE SEQUENCE [LARGE SCALE GENOMIC DNA]</scope>
    <source>
        <strain evidence="6 9">COR2-253-APC-1A</strain>
    </source>
</reference>
<dbReference type="EMBL" id="JABAEW010000108">
    <property type="protein sequence ID" value="NMD89347.1"/>
    <property type="molecule type" value="Genomic_DNA"/>
</dbReference>
<evidence type="ECO:0000256" key="2">
    <source>
        <dbReference type="ARBA" id="ARBA00023125"/>
    </source>
</evidence>
<evidence type="ECO:0000313" key="9">
    <source>
        <dbReference type="Proteomes" id="UP000576225"/>
    </source>
</evidence>